<name>E6TYX6_EVAC2</name>
<dbReference type="PROSITE" id="PS00080">
    <property type="entry name" value="MULTICOPPER_OXIDASE2"/>
    <property type="match status" value="1"/>
</dbReference>
<keyword evidence="3" id="KW-0186">Copper</keyword>
<reference evidence="5" key="1">
    <citation type="submission" date="2010-12" db="EMBL/GenBank/DDBJ databases">
        <title>Complete sequence of Bacillus cellulosilyticus DSM 2522.</title>
        <authorList>
            <consortium name="US DOE Joint Genome Institute"/>
            <person name="Lucas S."/>
            <person name="Copeland A."/>
            <person name="Lapidus A."/>
            <person name="Cheng J.-F."/>
            <person name="Bruce D."/>
            <person name="Goodwin L."/>
            <person name="Pitluck S."/>
            <person name="Chertkov O."/>
            <person name="Detter J.C."/>
            <person name="Han C."/>
            <person name="Tapia R."/>
            <person name="Land M."/>
            <person name="Hauser L."/>
            <person name="Jeffries C."/>
            <person name="Kyrpides N."/>
            <person name="Ivanova N."/>
            <person name="Mikhailova N."/>
            <person name="Brumm P."/>
            <person name="Mead D."/>
            <person name="Woyke T."/>
        </authorList>
    </citation>
    <scope>NUCLEOTIDE SEQUENCE [LARGE SCALE GENOMIC DNA]</scope>
    <source>
        <strain evidence="5">DSM 2522</strain>
    </source>
</reference>
<dbReference type="STRING" id="649639.Bcell_3066"/>
<dbReference type="KEGG" id="bco:Bcell_3066"/>
<dbReference type="EMBL" id="CP002394">
    <property type="protein sequence ID" value="ADU31311.1"/>
    <property type="molecule type" value="Genomic_DNA"/>
</dbReference>
<dbReference type="PANTHER" id="PTHR11709">
    <property type="entry name" value="MULTI-COPPER OXIDASE"/>
    <property type="match status" value="1"/>
</dbReference>
<dbReference type="HOGENOM" id="CLU_179792_0_0_9"/>
<feature type="domain" description="Plastocyanin-like" evidence="4">
    <location>
        <begin position="2"/>
        <end position="82"/>
    </location>
</feature>
<evidence type="ECO:0000256" key="2">
    <source>
        <dbReference type="ARBA" id="ARBA00023002"/>
    </source>
</evidence>
<evidence type="ECO:0000256" key="3">
    <source>
        <dbReference type="ARBA" id="ARBA00023008"/>
    </source>
</evidence>
<dbReference type="Proteomes" id="UP000001401">
    <property type="component" value="Chromosome"/>
</dbReference>
<dbReference type="Pfam" id="PF07731">
    <property type="entry name" value="Cu-oxidase_2"/>
    <property type="match status" value="1"/>
</dbReference>
<protein>
    <submittedName>
        <fullName evidence="5">Multicopper oxidase type 2</fullName>
    </submittedName>
</protein>
<proteinExistence type="predicted"/>
<evidence type="ECO:0000256" key="1">
    <source>
        <dbReference type="ARBA" id="ARBA00022723"/>
    </source>
</evidence>
<evidence type="ECO:0000313" key="5">
    <source>
        <dbReference type="EMBL" id="ADU31311.1"/>
    </source>
</evidence>
<gene>
    <name evidence="5" type="ordered locus">Bcell_3066</name>
</gene>
<evidence type="ECO:0000259" key="4">
    <source>
        <dbReference type="Pfam" id="PF07731"/>
    </source>
</evidence>
<dbReference type="InterPro" id="IPR008972">
    <property type="entry name" value="Cupredoxin"/>
</dbReference>
<accession>E6TYX6</accession>
<dbReference type="GO" id="GO:0005507">
    <property type="term" value="F:copper ion binding"/>
    <property type="evidence" value="ECO:0007669"/>
    <property type="project" value="InterPro"/>
</dbReference>
<dbReference type="AlphaFoldDB" id="E6TYX6"/>
<dbReference type="InterPro" id="IPR033138">
    <property type="entry name" value="Cu_oxidase_CS"/>
</dbReference>
<dbReference type="eggNOG" id="COG2132">
    <property type="taxonomic scope" value="Bacteria"/>
</dbReference>
<dbReference type="InterPro" id="IPR045087">
    <property type="entry name" value="Cu-oxidase_fam"/>
</dbReference>
<evidence type="ECO:0000313" key="6">
    <source>
        <dbReference type="Proteomes" id="UP000001401"/>
    </source>
</evidence>
<sequence length="101" mass="11516">MVKVTIVNNTDVDHPMHLHGHFFYVVARNGEAISGSPIKKETLIVIPEESYEIVFVAENHGNWMFHCHELHHASSGMVAAVHYYDFEPVFTPDFTIPNKPE</sequence>
<dbReference type="InterPro" id="IPR002355">
    <property type="entry name" value="Cu_oxidase_Cu_BS"/>
</dbReference>
<keyword evidence="2" id="KW-0560">Oxidoreductase</keyword>
<dbReference type="PROSITE" id="PS00079">
    <property type="entry name" value="MULTICOPPER_OXIDASE1"/>
    <property type="match status" value="1"/>
</dbReference>
<organism evidence="5 6">
    <name type="scientific">Evansella cellulosilytica (strain ATCC 21833 / DSM 2522 / FERM P-1141 / JCM 9156 / N-4)</name>
    <name type="common">Bacillus cellulosilyticus</name>
    <dbReference type="NCBI Taxonomy" id="649639"/>
    <lineage>
        <taxon>Bacteria</taxon>
        <taxon>Bacillati</taxon>
        <taxon>Bacillota</taxon>
        <taxon>Bacilli</taxon>
        <taxon>Bacillales</taxon>
        <taxon>Bacillaceae</taxon>
        <taxon>Evansella</taxon>
    </lineage>
</organism>
<keyword evidence="1" id="KW-0479">Metal-binding</keyword>
<dbReference type="Gene3D" id="2.60.40.420">
    <property type="entry name" value="Cupredoxins - blue copper proteins"/>
    <property type="match status" value="1"/>
</dbReference>
<dbReference type="GO" id="GO:0016491">
    <property type="term" value="F:oxidoreductase activity"/>
    <property type="evidence" value="ECO:0007669"/>
    <property type="project" value="UniProtKB-KW"/>
</dbReference>
<dbReference type="PANTHER" id="PTHR11709:SF394">
    <property type="entry name" value="FI03373P-RELATED"/>
    <property type="match status" value="1"/>
</dbReference>
<keyword evidence="6" id="KW-1185">Reference proteome</keyword>
<dbReference type="SUPFAM" id="SSF49503">
    <property type="entry name" value="Cupredoxins"/>
    <property type="match status" value="1"/>
</dbReference>
<dbReference type="InterPro" id="IPR011706">
    <property type="entry name" value="Cu-oxidase_C"/>
</dbReference>